<dbReference type="Pfam" id="PF03737">
    <property type="entry name" value="RraA-like"/>
    <property type="match status" value="1"/>
</dbReference>
<keyword evidence="3" id="KW-0288">FMN</keyword>
<dbReference type="Gene3D" id="2.30.110.10">
    <property type="entry name" value="Electron Transport, Fmn-binding Protein, Chain A"/>
    <property type="match status" value="1"/>
</dbReference>
<evidence type="ECO:0008006" key="7">
    <source>
        <dbReference type="Google" id="ProtNLM"/>
    </source>
</evidence>
<sequence length="185" mass="19431">MSAVDLPCYSAGATANVSRAFLRVVDQDVPVGCGSVAVFPGDVLVGDDDGVIVIPRALADDVAEGGDTQERLEEFIGAEVRAGTSLRTAVLGLATLASERIRVPRLAPAIALECRLHSATRYGRTGAEFLVGEVLLFHIRDGLAVEGKIETERLAPIARLAGPAYAALGTITRLQPLEQTPESVL</sequence>
<dbReference type="InterPro" id="IPR005493">
    <property type="entry name" value="RraA/RraA-like"/>
</dbReference>
<comment type="caution">
    <text evidence="5">The sequence shown here is derived from an EMBL/GenBank/DDBJ whole genome shotgun (WGS) entry which is preliminary data.</text>
</comment>
<organism evidence="5 6">
    <name type="scientific">Amycolatopsis endophytica</name>
    <dbReference type="NCBI Taxonomy" id="860233"/>
    <lineage>
        <taxon>Bacteria</taxon>
        <taxon>Bacillati</taxon>
        <taxon>Actinomycetota</taxon>
        <taxon>Actinomycetes</taxon>
        <taxon>Pseudonocardiales</taxon>
        <taxon>Pseudonocardiaceae</taxon>
        <taxon>Amycolatopsis</taxon>
    </lineage>
</organism>
<proteinExistence type="inferred from homology"/>
<reference evidence="5 6" key="1">
    <citation type="submission" date="2020-07" db="EMBL/GenBank/DDBJ databases">
        <title>Sequencing the genomes of 1000 actinobacteria strains.</title>
        <authorList>
            <person name="Klenk H.-P."/>
        </authorList>
    </citation>
    <scope>NUCLEOTIDE SEQUENCE [LARGE SCALE GENOMIC DNA]</scope>
    <source>
        <strain evidence="5 6">DSM 104006</strain>
    </source>
</reference>
<evidence type="ECO:0000313" key="5">
    <source>
        <dbReference type="EMBL" id="NYI92385.1"/>
    </source>
</evidence>
<evidence type="ECO:0000256" key="3">
    <source>
        <dbReference type="ARBA" id="ARBA00022643"/>
    </source>
</evidence>
<name>A0A853BC77_9PSEU</name>
<accession>A0A853BC77</accession>
<dbReference type="PANTHER" id="PTHR33798:SF5">
    <property type="entry name" value="FLAVIN REDUCTASE LIKE DOMAIN-CONTAINING PROTEIN"/>
    <property type="match status" value="1"/>
</dbReference>
<dbReference type="Proteomes" id="UP000549616">
    <property type="component" value="Unassembled WGS sequence"/>
</dbReference>
<comment type="similarity">
    <text evidence="4">Belongs to the flavoredoxin family.</text>
</comment>
<keyword evidence="6" id="KW-1185">Reference proteome</keyword>
<dbReference type="InterPro" id="IPR036704">
    <property type="entry name" value="RraA/RraA-like_sf"/>
</dbReference>
<protein>
    <recommendedName>
        <fullName evidence="7">Oxaloacetate decarboxylase</fullName>
    </recommendedName>
</protein>
<dbReference type="Gene3D" id="3.50.30.40">
    <property type="entry name" value="Ribonuclease E inhibitor RraA/RraA-like"/>
    <property type="match status" value="1"/>
</dbReference>
<evidence type="ECO:0000256" key="1">
    <source>
        <dbReference type="ARBA" id="ARBA00001917"/>
    </source>
</evidence>
<comment type="cofactor">
    <cofactor evidence="1">
        <name>FMN</name>
        <dbReference type="ChEBI" id="CHEBI:58210"/>
    </cofactor>
</comment>
<gene>
    <name evidence="5" type="ORF">HNR02_005760</name>
</gene>
<dbReference type="InterPro" id="IPR012349">
    <property type="entry name" value="Split_barrel_FMN-bd"/>
</dbReference>
<keyword evidence="2" id="KW-0285">Flavoprotein</keyword>
<dbReference type="AlphaFoldDB" id="A0A853BC77"/>
<dbReference type="SUPFAM" id="SSF50475">
    <property type="entry name" value="FMN-binding split barrel"/>
    <property type="match status" value="1"/>
</dbReference>
<dbReference type="EMBL" id="JACCFK010000002">
    <property type="protein sequence ID" value="NYI92385.1"/>
    <property type="molecule type" value="Genomic_DNA"/>
</dbReference>
<evidence type="ECO:0000256" key="2">
    <source>
        <dbReference type="ARBA" id="ARBA00022630"/>
    </source>
</evidence>
<dbReference type="PANTHER" id="PTHR33798">
    <property type="entry name" value="FLAVOPROTEIN OXYGENASE"/>
    <property type="match status" value="1"/>
</dbReference>
<evidence type="ECO:0000313" key="6">
    <source>
        <dbReference type="Proteomes" id="UP000549616"/>
    </source>
</evidence>
<evidence type="ECO:0000256" key="4">
    <source>
        <dbReference type="ARBA" id="ARBA00038054"/>
    </source>
</evidence>
<dbReference type="SUPFAM" id="SSF89562">
    <property type="entry name" value="RraA-like"/>
    <property type="match status" value="1"/>
</dbReference>